<name>A0ABQ4SZQ9_9HYPH</name>
<protein>
    <submittedName>
        <fullName evidence="2">Uncharacterized protein</fullName>
    </submittedName>
</protein>
<reference evidence="2" key="1">
    <citation type="journal article" date="2021" name="Front. Microbiol.">
        <title>Comprehensive Comparative Genomics and Phenotyping of Methylobacterium Species.</title>
        <authorList>
            <person name="Alessa O."/>
            <person name="Ogura Y."/>
            <person name="Fujitani Y."/>
            <person name="Takami H."/>
            <person name="Hayashi T."/>
            <person name="Sahin N."/>
            <person name="Tani A."/>
        </authorList>
    </citation>
    <scope>NUCLEOTIDE SEQUENCE</scope>
    <source>
        <strain evidence="2">LMG 23639</strain>
    </source>
</reference>
<evidence type="ECO:0000313" key="3">
    <source>
        <dbReference type="Proteomes" id="UP001055102"/>
    </source>
</evidence>
<feature type="region of interest" description="Disordered" evidence="1">
    <location>
        <begin position="68"/>
        <end position="93"/>
    </location>
</feature>
<keyword evidence="3" id="KW-1185">Reference proteome</keyword>
<accession>A0ABQ4SZQ9</accession>
<dbReference type="Proteomes" id="UP001055102">
    <property type="component" value="Unassembled WGS sequence"/>
</dbReference>
<gene>
    <name evidence="2" type="ORF">AOPFMNJM_3337</name>
</gene>
<dbReference type="RefSeq" id="WP_238277437.1">
    <property type="nucleotide sequence ID" value="NZ_BPQR01000058.1"/>
</dbReference>
<reference evidence="2" key="2">
    <citation type="submission" date="2021-08" db="EMBL/GenBank/DDBJ databases">
        <authorList>
            <person name="Tani A."/>
            <person name="Ola A."/>
            <person name="Ogura Y."/>
            <person name="Katsura K."/>
            <person name="Hayashi T."/>
        </authorList>
    </citation>
    <scope>NUCLEOTIDE SEQUENCE</scope>
    <source>
        <strain evidence="2">LMG 23639</strain>
    </source>
</reference>
<comment type="caution">
    <text evidence="2">The sequence shown here is derived from an EMBL/GenBank/DDBJ whole genome shotgun (WGS) entry which is preliminary data.</text>
</comment>
<evidence type="ECO:0000256" key="1">
    <source>
        <dbReference type="SAM" id="MobiDB-lite"/>
    </source>
</evidence>
<organism evidence="2 3">
    <name type="scientific">Methylobacterium jeotgali</name>
    <dbReference type="NCBI Taxonomy" id="381630"/>
    <lineage>
        <taxon>Bacteria</taxon>
        <taxon>Pseudomonadati</taxon>
        <taxon>Pseudomonadota</taxon>
        <taxon>Alphaproteobacteria</taxon>
        <taxon>Hyphomicrobiales</taxon>
        <taxon>Methylobacteriaceae</taxon>
        <taxon>Methylobacterium</taxon>
    </lineage>
</organism>
<sequence length="93" mass="10864">MKLSNQQRVKELIFERTRLRESIQDALSDEDIKIEIRGRPAQGVLRERIRAALTEMWQEDLRENTERLKSLGVEADDGPVHKPNKTRLPSLDE</sequence>
<evidence type="ECO:0000313" key="2">
    <source>
        <dbReference type="EMBL" id="GJE08005.1"/>
    </source>
</evidence>
<proteinExistence type="predicted"/>
<dbReference type="EMBL" id="BPQR01000058">
    <property type="protein sequence ID" value="GJE08005.1"/>
    <property type="molecule type" value="Genomic_DNA"/>
</dbReference>